<feature type="domain" description="Helicase C-terminal" evidence="9">
    <location>
        <begin position="1561"/>
        <end position="1752"/>
    </location>
</feature>
<dbReference type="CDD" id="cd18787">
    <property type="entry name" value="SF2_C_DEAD"/>
    <property type="match status" value="1"/>
</dbReference>
<feature type="region of interest" description="Disordered" evidence="6">
    <location>
        <begin position="288"/>
        <end position="525"/>
    </location>
</feature>
<feature type="compositionally biased region" description="Basic and acidic residues" evidence="6">
    <location>
        <begin position="1645"/>
        <end position="1663"/>
    </location>
</feature>
<feature type="compositionally biased region" description="Basic and acidic residues" evidence="6">
    <location>
        <begin position="793"/>
        <end position="804"/>
    </location>
</feature>
<name>A0A086LKX2_TOXGO</name>
<dbReference type="Pfam" id="PF00271">
    <property type="entry name" value="Helicase_C"/>
    <property type="match status" value="1"/>
</dbReference>
<dbReference type="GO" id="GO:0003724">
    <property type="term" value="F:RNA helicase activity"/>
    <property type="evidence" value="ECO:0007669"/>
    <property type="project" value="UniProtKB-EC"/>
</dbReference>
<dbReference type="InterPro" id="IPR050547">
    <property type="entry name" value="DEAD_box_RNA_helicases"/>
</dbReference>
<dbReference type="EC" id="3.6.4.13" evidence="1"/>
<dbReference type="InterPro" id="IPR044742">
    <property type="entry name" value="DEAD/DEAH_RhlB"/>
</dbReference>
<dbReference type="SMART" id="SM00490">
    <property type="entry name" value="HELICc"/>
    <property type="match status" value="1"/>
</dbReference>
<evidence type="ECO:0000256" key="2">
    <source>
        <dbReference type="ARBA" id="ARBA00022741"/>
    </source>
</evidence>
<feature type="compositionally biased region" description="Basic and acidic residues" evidence="6">
    <location>
        <begin position="441"/>
        <end position="483"/>
    </location>
</feature>
<dbReference type="Gene3D" id="3.40.50.300">
    <property type="entry name" value="P-loop containing nucleotide triphosphate hydrolases"/>
    <property type="match status" value="2"/>
</dbReference>
<evidence type="ECO:0000256" key="1">
    <source>
        <dbReference type="ARBA" id="ARBA00012552"/>
    </source>
</evidence>
<dbReference type="EMBL" id="AFYV02002886">
    <property type="protein sequence ID" value="KFG57290.1"/>
    <property type="molecule type" value="Genomic_DNA"/>
</dbReference>
<organism evidence="10 11">
    <name type="scientific">Toxoplasma gondii RUB</name>
    <dbReference type="NCBI Taxonomy" id="935652"/>
    <lineage>
        <taxon>Eukaryota</taxon>
        <taxon>Sar</taxon>
        <taxon>Alveolata</taxon>
        <taxon>Apicomplexa</taxon>
        <taxon>Conoidasida</taxon>
        <taxon>Coccidia</taxon>
        <taxon>Eucoccidiorida</taxon>
        <taxon>Eimeriorina</taxon>
        <taxon>Sarcocystidae</taxon>
        <taxon>Toxoplasma</taxon>
    </lineage>
</organism>
<feature type="compositionally biased region" description="Basic and acidic residues" evidence="6">
    <location>
        <begin position="491"/>
        <end position="525"/>
    </location>
</feature>
<evidence type="ECO:0000313" key="11">
    <source>
        <dbReference type="Proteomes" id="UP000028834"/>
    </source>
</evidence>
<feature type="region of interest" description="Disordered" evidence="6">
    <location>
        <begin position="1016"/>
        <end position="1035"/>
    </location>
</feature>
<feature type="compositionally biased region" description="Basic and acidic residues" evidence="6">
    <location>
        <begin position="1335"/>
        <end position="1390"/>
    </location>
</feature>
<feature type="compositionally biased region" description="Low complexity" evidence="6">
    <location>
        <begin position="616"/>
        <end position="635"/>
    </location>
</feature>
<sequence length="1774" mass="193390">MQLVLSPLFLLMLSAVREARASLKEHPEAFAFANGRRPKLSVSFFCLSLLFAVARCAPFSAGSACPPPPLLASPSAASAHAVLRSAPPALSASDNNAPGTLCIRIGAPPFSRRTGADRRKPLLPASGSAVTSKWNLLPSFSPLSAFPDFPPHLPLPWLGLSFLDAQPSFSSPSFLFSGFLYAAPPLTTSSWRRRSSNSSWLASSSFPRDRNAFLRLSRFRGRSRPIPSPPERAAQRFRFACTPLDIRGENAPAATCLRITAAATPFQNSEGLCASSLLVSSLLSRPSASSLPSSLSLATSLPSSGLSSARARRSRHCRHSLRGDLAPRLSAVHSPAPERDVARSTRQRRRRATLNLGGKRRSRTGAQTGENEEDDADEKRDRAHEKGRRECRSVELAATGGDGTAGQKGSEKETNQGTSPSQAEERAAALLKALSRGQRHSAAEKQEREEERIGRTGATKENKSQELNERRREAMARADEKTHALHRPRFGYRDWTRREKAGGRTSERKGSRERITDSLEPEGRTGEVLRLRRSEKAQERGRAAKKRAVDAGFLLADSPSGWGRTFRLREERREDNAAENFWREARRSESTRHCANDFEGELSDGPKRLPVRTETSSSSCSSVASSGVRGAGQSSFSSDVLRRGNHAAKGSVCFTQEKAVTCLRGPAEQTLASKKSGRDVSRPGALKTEFSESVDQGKCERRKDETLLLSLPASAYPPSPLHPGIRLLPHALQSRTAFRRFSGLVDLTTIFPLSPPLPSSPSSPSSLPCSVSEAEQRDIPACGEFPGGAGRLSQREEQTEAGDEGERARKLLSVGAAFATSNHTETAADAPACSPPSSGEDLRFGSLRSRAHAHSEFECETPAFLDGASAFDAEAFRAIGIRHLSLLSALAQAGISTPTEIQRLTATALLLPKENSARISSHLEASGGRDTQSDFLRVGLPRVWQMEAFTGSGKTLAFLLPVLQEILDRARPVPQKATTPSIEALILAPGRELAAQIYAVCRALISAASLPRQSSPDAAAAAGESQKHDSSQSASSSVLGIHALRPFLLVGGANPERQLERLKRQRPNILVATPGRLLSFLSSRRGRMRRLVSLRSCSFLVLDEVDALLEEKCLITSGADEPEPAAASREEGLALCMPGKKGDETGTWPAAGEAPAQMRRVAGCDPRGGSEAPYLNRGEQKREKLERKRRESLERAMHKELEARVSRWEARKRLQLWRERKAQREEEEEILGRLRAERKKDADANVDHGEEASWRVLQELKSRDGRKKVSFAEQERQFHIERAKYLTETEEKLRKKLEVQLAKPVGADRPGALRDVQAIMRHLRTGWHPQQTGGECDKQTETLQREHQSRGGEQEKKQEERSTEPLKQEEAARVEGEQVETKIKNPRTGEFDTTGIRGTPDGAETLSMKGLPLSAPTAAVDEACVDLSSCSPPAPAVSPSLPGTFPEVSLQVPSSPASSSLSSSSNHLRMLLVSATASRLGSTRVRELLRLPPETRVDLLRSNALWNEADQPVRSISSHSLRPSAENGLPCASNEGEGQDTHAGSLESSPQSTGGLAARRNLIHLYVEASNDDSLRNFRRFLKAEPFEKTLLVFCNKQKTAAWLQQWFAKNEPEVESFLLDGWLDKTKRRSLLRRLLAGPSSLSRDNEAGGKGRTDSEGRVNESRVGTRSAWITTELAARGLDFAGVSVVVNFQLPSDSTHYLHRAGRVGRAGNPGAVISFCRPGEAAIVRRFGRELNVEIHPVRIFHGRLWTVASKEGGDAALPKVGEAAASA</sequence>
<dbReference type="Proteomes" id="UP000028834">
    <property type="component" value="Unassembled WGS sequence"/>
</dbReference>
<keyword evidence="5" id="KW-0067">ATP-binding</keyword>
<dbReference type="GO" id="GO:0005524">
    <property type="term" value="F:ATP binding"/>
    <property type="evidence" value="ECO:0007669"/>
    <property type="project" value="UniProtKB-KW"/>
</dbReference>
<keyword evidence="7" id="KW-0732">Signal</keyword>
<dbReference type="InterPro" id="IPR011545">
    <property type="entry name" value="DEAD/DEAH_box_helicase_dom"/>
</dbReference>
<feature type="region of interest" description="Disordered" evidence="6">
    <location>
        <begin position="1164"/>
        <end position="1191"/>
    </location>
</feature>
<reference evidence="10 11" key="1">
    <citation type="submission" date="2014-05" db="EMBL/GenBank/DDBJ databases">
        <authorList>
            <person name="Sibley D."/>
            <person name="Venepally P."/>
            <person name="Karamycheva S."/>
            <person name="Hadjithomas M."/>
            <person name="Khan A."/>
            <person name="Brunk B."/>
            <person name="Roos D."/>
            <person name="Caler E."/>
            <person name="Lorenzi H."/>
        </authorList>
    </citation>
    <scope>NUCLEOTIDE SEQUENCE [LARGE SCALE GENOMIC DNA]</scope>
    <source>
        <strain evidence="10 11">RUB</strain>
    </source>
</reference>
<dbReference type="VEuPathDB" id="ToxoDB:TGRUB_223440"/>
<evidence type="ECO:0000313" key="10">
    <source>
        <dbReference type="EMBL" id="KFG57290.1"/>
    </source>
</evidence>
<dbReference type="CDD" id="cd00268">
    <property type="entry name" value="DEADc"/>
    <property type="match status" value="1"/>
</dbReference>
<feature type="compositionally biased region" description="Basic and acidic residues" evidence="6">
    <location>
        <begin position="377"/>
        <end position="393"/>
    </location>
</feature>
<gene>
    <name evidence="10" type="ORF">TGRUB_223440</name>
</gene>
<evidence type="ECO:0000259" key="9">
    <source>
        <dbReference type="PROSITE" id="PS51194"/>
    </source>
</evidence>
<evidence type="ECO:0000256" key="6">
    <source>
        <dbReference type="SAM" id="MobiDB-lite"/>
    </source>
</evidence>
<dbReference type="PANTHER" id="PTHR47963:SF8">
    <property type="entry name" value="ATP-DEPENDENT RNA HELICASE DEAD"/>
    <property type="match status" value="1"/>
</dbReference>
<protein>
    <recommendedName>
        <fullName evidence="1">RNA helicase</fullName>
        <ecNumber evidence="1">3.6.4.13</ecNumber>
    </recommendedName>
</protein>
<feature type="chain" id="PRO_5001810302" description="RNA helicase" evidence="7">
    <location>
        <begin position="22"/>
        <end position="1774"/>
    </location>
</feature>
<evidence type="ECO:0000256" key="4">
    <source>
        <dbReference type="ARBA" id="ARBA00022806"/>
    </source>
</evidence>
<feature type="region of interest" description="Disordered" evidence="6">
    <location>
        <begin position="592"/>
        <end position="635"/>
    </location>
</feature>
<evidence type="ECO:0000256" key="3">
    <source>
        <dbReference type="ARBA" id="ARBA00022801"/>
    </source>
</evidence>
<dbReference type="SUPFAM" id="SSF52540">
    <property type="entry name" value="P-loop containing nucleoside triphosphate hydrolases"/>
    <property type="match status" value="2"/>
</dbReference>
<dbReference type="PROSITE" id="PS51192">
    <property type="entry name" value="HELICASE_ATP_BIND_1"/>
    <property type="match status" value="1"/>
</dbReference>
<feature type="region of interest" description="Disordered" evidence="6">
    <location>
        <begin position="1516"/>
        <end position="1554"/>
    </location>
</feature>
<dbReference type="GO" id="GO:0003723">
    <property type="term" value="F:RNA binding"/>
    <property type="evidence" value="ECO:0007669"/>
    <property type="project" value="TreeGrafter"/>
</dbReference>
<feature type="compositionally biased region" description="Basic residues" evidence="6">
    <location>
        <begin position="345"/>
        <end position="363"/>
    </location>
</feature>
<dbReference type="PROSITE" id="PS51194">
    <property type="entry name" value="HELICASE_CTER"/>
    <property type="match status" value="1"/>
</dbReference>
<feature type="region of interest" description="Disordered" evidence="6">
    <location>
        <begin position="784"/>
        <end position="804"/>
    </location>
</feature>
<dbReference type="InterPro" id="IPR027417">
    <property type="entry name" value="P-loop_NTPase"/>
</dbReference>
<evidence type="ECO:0000256" key="5">
    <source>
        <dbReference type="ARBA" id="ARBA00022840"/>
    </source>
</evidence>
<feature type="region of interest" description="Disordered" evidence="6">
    <location>
        <begin position="1325"/>
        <end position="1404"/>
    </location>
</feature>
<comment type="caution">
    <text evidence="10">The sequence shown here is derived from an EMBL/GenBank/DDBJ whole genome shotgun (WGS) entry which is preliminary data.</text>
</comment>
<evidence type="ECO:0000259" key="8">
    <source>
        <dbReference type="PROSITE" id="PS51192"/>
    </source>
</evidence>
<dbReference type="GO" id="GO:0016787">
    <property type="term" value="F:hydrolase activity"/>
    <property type="evidence" value="ECO:0007669"/>
    <property type="project" value="UniProtKB-KW"/>
</dbReference>
<evidence type="ECO:0000256" key="7">
    <source>
        <dbReference type="SAM" id="SignalP"/>
    </source>
</evidence>
<dbReference type="PANTHER" id="PTHR47963">
    <property type="entry name" value="DEAD-BOX ATP-DEPENDENT RNA HELICASE 47, MITOCHONDRIAL"/>
    <property type="match status" value="1"/>
</dbReference>
<feature type="compositionally biased region" description="Basic residues" evidence="6">
    <location>
        <begin position="310"/>
        <end position="320"/>
    </location>
</feature>
<feature type="domain" description="Helicase ATP-binding" evidence="8">
    <location>
        <begin position="935"/>
        <end position="1118"/>
    </location>
</feature>
<feature type="signal peptide" evidence="7">
    <location>
        <begin position="1"/>
        <end position="21"/>
    </location>
</feature>
<keyword evidence="4 10" id="KW-0347">Helicase</keyword>
<feature type="compositionally biased region" description="Basic and acidic residues" evidence="6">
    <location>
        <begin position="1178"/>
        <end position="1191"/>
    </location>
</feature>
<dbReference type="InterPro" id="IPR001650">
    <property type="entry name" value="Helicase_C-like"/>
</dbReference>
<proteinExistence type="predicted"/>
<keyword evidence="2" id="KW-0547">Nucleotide-binding</keyword>
<feature type="compositionally biased region" description="Low complexity" evidence="6">
    <location>
        <begin position="288"/>
        <end position="309"/>
    </location>
</feature>
<dbReference type="SMART" id="SM00487">
    <property type="entry name" value="DEXDc"/>
    <property type="match status" value="1"/>
</dbReference>
<dbReference type="InterPro" id="IPR014001">
    <property type="entry name" value="Helicase_ATP-bd"/>
</dbReference>
<dbReference type="OrthoDB" id="411785at2759"/>
<feature type="region of interest" description="Disordered" evidence="6">
    <location>
        <begin position="1643"/>
        <end position="1665"/>
    </location>
</feature>
<accession>A0A086LKX2</accession>
<dbReference type="Pfam" id="PF00270">
    <property type="entry name" value="DEAD"/>
    <property type="match status" value="1"/>
</dbReference>
<keyword evidence="3" id="KW-0378">Hydrolase</keyword>